<evidence type="ECO:0000313" key="3">
    <source>
        <dbReference type="Proteomes" id="UP000248706"/>
    </source>
</evidence>
<comment type="caution">
    <text evidence="2">The sequence shown here is derived from an EMBL/GenBank/DDBJ whole genome shotgun (WGS) entry which is preliminary data.</text>
</comment>
<evidence type="ECO:0000313" key="2">
    <source>
        <dbReference type="EMBL" id="RAQ98310.1"/>
    </source>
</evidence>
<organism evidence="2 3">
    <name type="scientific">Thermogemmatispora tikiterensis</name>
    <dbReference type="NCBI Taxonomy" id="1825093"/>
    <lineage>
        <taxon>Bacteria</taxon>
        <taxon>Bacillati</taxon>
        <taxon>Chloroflexota</taxon>
        <taxon>Ktedonobacteria</taxon>
        <taxon>Thermogemmatisporales</taxon>
        <taxon>Thermogemmatisporaceae</taxon>
        <taxon>Thermogemmatispora</taxon>
    </lineage>
</organism>
<feature type="compositionally biased region" description="Basic and acidic residues" evidence="1">
    <location>
        <begin position="50"/>
        <end position="60"/>
    </location>
</feature>
<feature type="region of interest" description="Disordered" evidence="1">
    <location>
        <begin position="50"/>
        <end position="75"/>
    </location>
</feature>
<protein>
    <submittedName>
        <fullName evidence="2">Uncharacterized protein</fullName>
    </submittedName>
</protein>
<dbReference type="EMBL" id="MCIF01000002">
    <property type="protein sequence ID" value="RAQ98310.1"/>
    <property type="molecule type" value="Genomic_DNA"/>
</dbReference>
<sequence length="75" mass="8507">MQLLIGSPPEIDLSLPLVRSEWLGPRQKRFLVVERTKMVMSKIEFLHKPIHSSEDTKPGCEGESQANHLLEDGLL</sequence>
<evidence type="ECO:0000256" key="1">
    <source>
        <dbReference type="SAM" id="MobiDB-lite"/>
    </source>
</evidence>
<accession>A0A328VRE1</accession>
<gene>
    <name evidence="2" type="ORF">A4R35_22410</name>
</gene>
<dbReference type="AlphaFoldDB" id="A0A328VRE1"/>
<keyword evidence="3" id="KW-1185">Reference proteome</keyword>
<dbReference type="Proteomes" id="UP000248706">
    <property type="component" value="Unassembled WGS sequence"/>
</dbReference>
<reference evidence="2 3" key="1">
    <citation type="submission" date="2016-08" db="EMBL/GenBank/DDBJ databases">
        <title>Analysis of Carbohydrate Active Enzymes in Thermogemmatispora T81 Reveals Carbohydrate Degradation Ability.</title>
        <authorList>
            <person name="Tomazini A."/>
            <person name="Lal S."/>
            <person name="Stott M."/>
            <person name="Henrissat B."/>
            <person name="Polikarpov I."/>
            <person name="Sparling R."/>
            <person name="Levin D.B."/>
        </authorList>
    </citation>
    <scope>NUCLEOTIDE SEQUENCE [LARGE SCALE GENOMIC DNA]</scope>
    <source>
        <strain evidence="2 3">T81</strain>
    </source>
</reference>
<name>A0A328VRE1_9CHLR</name>
<proteinExistence type="predicted"/>